<dbReference type="AlphaFoldDB" id="A0A418WCX6"/>
<evidence type="ECO:0000313" key="5">
    <source>
        <dbReference type="Proteomes" id="UP000284605"/>
    </source>
</evidence>
<evidence type="ECO:0000256" key="1">
    <source>
        <dbReference type="ARBA" id="ARBA00004613"/>
    </source>
</evidence>
<dbReference type="PRINTS" id="PR00313">
    <property type="entry name" value="CABNDNGRPT"/>
</dbReference>
<accession>A0A418WCX6</accession>
<dbReference type="GO" id="GO:0005509">
    <property type="term" value="F:calcium ion binding"/>
    <property type="evidence" value="ECO:0007669"/>
    <property type="project" value="InterPro"/>
</dbReference>
<keyword evidence="2" id="KW-0964">Secreted</keyword>
<protein>
    <submittedName>
        <fullName evidence="4">Calcium-binding protein</fullName>
    </submittedName>
</protein>
<dbReference type="Pfam" id="PF00353">
    <property type="entry name" value="HemolysinCabind"/>
    <property type="match status" value="11"/>
</dbReference>
<evidence type="ECO:0000256" key="3">
    <source>
        <dbReference type="SAM" id="MobiDB-lite"/>
    </source>
</evidence>
<dbReference type="PANTHER" id="PTHR38340">
    <property type="entry name" value="S-LAYER PROTEIN"/>
    <property type="match status" value="1"/>
</dbReference>
<dbReference type="Proteomes" id="UP000284605">
    <property type="component" value="Unassembled WGS sequence"/>
</dbReference>
<dbReference type="Gene3D" id="2.150.10.10">
    <property type="entry name" value="Serralysin-like metalloprotease, C-terminal"/>
    <property type="match status" value="9"/>
</dbReference>
<dbReference type="InterPro" id="IPR011049">
    <property type="entry name" value="Serralysin-like_metalloprot_C"/>
</dbReference>
<dbReference type="InterPro" id="IPR050557">
    <property type="entry name" value="RTX_toxin/Mannuronan_C5-epim"/>
</dbReference>
<reference evidence="4 5" key="1">
    <citation type="submission" date="2018-09" db="EMBL/GenBank/DDBJ databases">
        <authorList>
            <person name="Zhu H."/>
        </authorList>
    </citation>
    <scope>NUCLEOTIDE SEQUENCE [LARGE SCALE GENOMIC DNA]</scope>
    <source>
        <strain evidence="4 5">K1W22B-8</strain>
    </source>
</reference>
<evidence type="ECO:0000313" key="4">
    <source>
        <dbReference type="EMBL" id="RJF87887.1"/>
    </source>
</evidence>
<evidence type="ECO:0000256" key="2">
    <source>
        <dbReference type="ARBA" id="ARBA00022525"/>
    </source>
</evidence>
<comment type="subcellular location">
    <subcellularLocation>
        <location evidence="1">Secreted</location>
    </subcellularLocation>
</comment>
<dbReference type="SUPFAM" id="SSF51120">
    <property type="entry name" value="beta-Roll"/>
    <property type="match status" value="6"/>
</dbReference>
<organism evidence="4 5">
    <name type="scientific">Oleomonas cavernae</name>
    <dbReference type="NCBI Taxonomy" id="2320859"/>
    <lineage>
        <taxon>Bacteria</taxon>
        <taxon>Pseudomonadati</taxon>
        <taxon>Pseudomonadota</taxon>
        <taxon>Alphaproteobacteria</taxon>
        <taxon>Acetobacterales</taxon>
        <taxon>Acetobacteraceae</taxon>
        <taxon>Oleomonas</taxon>
    </lineage>
</organism>
<dbReference type="PROSITE" id="PS00330">
    <property type="entry name" value="HEMOLYSIN_CALCIUM"/>
    <property type="match status" value="7"/>
</dbReference>
<feature type="compositionally biased region" description="Basic and acidic residues" evidence="3">
    <location>
        <begin position="59"/>
        <end position="68"/>
    </location>
</feature>
<dbReference type="InterPro" id="IPR001343">
    <property type="entry name" value="Hemolysn_Ca-bd"/>
</dbReference>
<dbReference type="PANTHER" id="PTHR38340:SF1">
    <property type="entry name" value="S-LAYER PROTEIN"/>
    <property type="match status" value="1"/>
</dbReference>
<name>A0A418WCX6_9PROT</name>
<dbReference type="GO" id="GO:0005576">
    <property type="term" value="C:extracellular region"/>
    <property type="evidence" value="ECO:0007669"/>
    <property type="project" value="UniProtKB-SubCell"/>
</dbReference>
<sequence>MGADTLNGDAGDDALFGQGGADIINGGDGNDLIDGGSGIDAVNGGADNDTLYGGEGTEETVHGDAGDDILHSGGEGHYYGDAGDDLVYAGLTAGVNEFLDGGTGSDTVNTTTWNGTYVVDLAAGTTNFDESFTNFENVVTGNGADTITGTDGDNVIRTQGGIDSVNAGDGDDTVAGGGAGDTLNGGNGIDTLDYATSTGAVTILLASNSASGGDAAGDIISSFENVIGSVLSDVLTGDSNANVLAGGAGGDTLDGADGIDTLDYSRSSTGVTVDLAAGTAAGGEATGDAISNFENLIGSNAGDTLTGDSNANNLAGGDGNDALDGGAGADTLVGGGGDDTYIVNHIGDTVTESAGQGIDEVRSNLAFTLGANLENLILTGASVIKGTGNAADNEITGNGAANTLTGESGDDTLDGNGGNDTLVGGLGNDTYYIDLGDNMTEKSGEGADTVMSRLDSFTLANNFENLTYAGAGDFTGTGNSAANVVRGDDGNDTLSGGRGADTLIGGLGDDTYTVDNPGDVVDETGGGGIDTVRTSASHTLEAGIENLVQLGSVTTTGTGNGLANTMTGNNIANRLNGMGGDDTIIGGNGADTLKGGDDNDTVTGGGDNDLLMGEAGNDVIDGGTGDDDMRGGTGDDTYVVNSVTDVVSEAGGGGMDTVQSIVAWTLASGIENLVITTSQSVAGTGNAGDNTITGGAGANTLSGLGGVDVINGSGGADTINGGAGADMLTGGTGNDLFIFAAGQANGDTVLDFDGNGASTGDRLRFTGFGTEAAGATFIQLDATNWQVTSANGAITEVITFANAAPVHTEDYVFV</sequence>
<dbReference type="InterPro" id="IPR018511">
    <property type="entry name" value="Hemolysin-typ_Ca-bd_CS"/>
</dbReference>
<keyword evidence="5" id="KW-1185">Reference proteome</keyword>
<comment type="caution">
    <text evidence="4">The sequence shown here is derived from an EMBL/GenBank/DDBJ whole genome shotgun (WGS) entry which is preliminary data.</text>
</comment>
<feature type="region of interest" description="Disordered" evidence="3">
    <location>
        <begin position="49"/>
        <end position="68"/>
    </location>
</feature>
<proteinExistence type="predicted"/>
<gene>
    <name evidence="4" type="ORF">D3874_13345</name>
</gene>
<dbReference type="EMBL" id="QYUK01000011">
    <property type="protein sequence ID" value="RJF87887.1"/>
    <property type="molecule type" value="Genomic_DNA"/>
</dbReference>